<evidence type="ECO:0000256" key="1">
    <source>
        <dbReference type="ARBA" id="ARBA00004651"/>
    </source>
</evidence>
<dbReference type="RefSeq" id="WP_170220830.1">
    <property type="nucleotide sequence ID" value="NZ_VFML01000001.1"/>
</dbReference>
<comment type="caution">
    <text evidence="9">The sequence shown here is derived from an EMBL/GenBank/DDBJ whole genome shotgun (WGS) entry which is preliminary data.</text>
</comment>
<name>A0A542DKF9_AMYCI</name>
<dbReference type="Proteomes" id="UP000320876">
    <property type="component" value="Unassembled WGS sequence"/>
</dbReference>
<evidence type="ECO:0000256" key="5">
    <source>
        <dbReference type="ARBA" id="ARBA00023063"/>
    </source>
</evidence>
<feature type="transmembrane region" description="Helical" evidence="7">
    <location>
        <begin position="244"/>
        <end position="264"/>
    </location>
</feature>
<dbReference type="AlphaFoldDB" id="A0A542DKF9"/>
<feature type="transmembrane region" description="Helical" evidence="7">
    <location>
        <begin position="14"/>
        <end position="36"/>
    </location>
</feature>
<feature type="transmembrane region" description="Helical" evidence="7">
    <location>
        <begin position="367"/>
        <end position="390"/>
    </location>
</feature>
<evidence type="ECO:0000259" key="8">
    <source>
        <dbReference type="PROSITE" id="PS50850"/>
    </source>
</evidence>
<comment type="subcellular location">
    <subcellularLocation>
        <location evidence="1">Cell membrane</location>
        <topology evidence="1">Multi-pass membrane protein</topology>
    </subcellularLocation>
</comment>
<feature type="transmembrane region" description="Helical" evidence="7">
    <location>
        <begin position="113"/>
        <end position="138"/>
    </location>
</feature>
<organism evidence="9 10">
    <name type="scientific">Amycolatopsis cihanbeyliensis</name>
    <dbReference type="NCBI Taxonomy" id="1128664"/>
    <lineage>
        <taxon>Bacteria</taxon>
        <taxon>Bacillati</taxon>
        <taxon>Actinomycetota</taxon>
        <taxon>Actinomycetes</taxon>
        <taxon>Pseudonocardiales</taxon>
        <taxon>Pseudonocardiaceae</taxon>
        <taxon>Amycolatopsis</taxon>
    </lineage>
</organism>
<evidence type="ECO:0000256" key="6">
    <source>
        <dbReference type="ARBA" id="ARBA00023136"/>
    </source>
</evidence>
<reference evidence="9 10" key="1">
    <citation type="submission" date="2019-06" db="EMBL/GenBank/DDBJ databases">
        <title>Sequencing the genomes of 1000 actinobacteria strains.</title>
        <authorList>
            <person name="Klenk H.-P."/>
        </authorList>
    </citation>
    <scope>NUCLEOTIDE SEQUENCE [LARGE SCALE GENOMIC DNA]</scope>
    <source>
        <strain evidence="9 10">DSM 45679</strain>
    </source>
</reference>
<dbReference type="GO" id="GO:0005886">
    <property type="term" value="C:plasma membrane"/>
    <property type="evidence" value="ECO:0007669"/>
    <property type="project" value="UniProtKB-SubCell"/>
</dbReference>
<dbReference type="SUPFAM" id="SSF103473">
    <property type="entry name" value="MFS general substrate transporter"/>
    <property type="match status" value="1"/>
</dbReference>
<feature type="transmembrane region" description="Helical" evidence="7">
    <location>
        <begin position="396"/>
        <end position="417"/>
    </location>
</feature>
<keyword evidence="3 7" id="KW-0812">Transmembrane</keyword>
<dbReference type="InterPro" id="IPR036259">
    <property type="entry name" value="MFS_trans_sf"/>
</dbReference>
<dbReference type="PROSITE" id="PS50850">
    <property type="entry name" value="MFS"/>
    <property type="match status" value="1"/>
</dbReference>
<evidence type="ECO:0000256" key="7">
    <source>
        <dbReference type="SAM" id="Phobius"/>
    </source>
</evidence>
<keyword evidence="4 7" id="KW-1133">Transmembrane helix</keyword>
<dbReference type="GO" id="GO:0042128">
    <property type="term" value="P:nitrate assimilation"/>
    <property type="evidence" value="ECO:0007669"/>
    <property type="project" value="UniProtKB-KW"/>
</dbReference>
<feature type="transmembrane region" description="Helical" evidence="7">
    <location>
        <begin position="176"/>
        <end position="196"/>
    </location>
</feature>
<feature type="transmembrane region" description="Helical" evidence="7">
    <location>
        <begin position="80"/>
        <end position="101"/>
    </location>
</feature>
<protein>
    <submittedName>
        <fullName evidence="9">NNP family nitrate/nitrite transporter-like MFS transporter</fullName>
    </submittedName>
</protein>
<evidence type="ECO:0000256" key="4">
    <source>
        <dbReference type="ARBA" id="ARBA00022989"/>
    </source>
</evidence>
<dbReference type="EMBL" id="VFML01000001">
    <property type="protein sequence ID" value="TQJ03572.1"/>
    <property type="molecule type" value="Genomic_DNA"/>
</dbReference>
<feature type="transmembrane region" description="Helical" evidence="7">
    <location>
        <begin position="276"/>
        <end position="296"/>
    </location>
</feature>
<dbReference type="InterPro" id="IPR011701">
    <property type="entry name" value="MFS"/>
</dbReference>
<feature type="transmembrane region" description="Helical" evidence="7">
    <location>
        <begin position="332"/>
        <end position="355"/>
    </location>
</feature>
<feature type="transmembrane region" description="Helical" evidence="7">
    <location>
        <begin position="48"/>
        <end position="68"/>
    </location>
</feature>
<keyword evidence="6 7" id="KW-0472">Membrane</keyword>
<evidence type="ECO:0000256" key="3">
    <source>
        <dbReference type="ARBA" id="ARBA00022692"/>
    </source>
</evidence>
<dbReference type="InterPro" id="IPR044772">
    <property type="entry name" value="NO3_transporter"/>
</dbReference>
<dbReference type="Gene3D" id="1.20.1250.20">
    <property type="entry name" value="MFS general substrate transporter like domains"/>
    <property type="match status" value="2"/>
</dbReference>
<keyword evidence="5" id="KW-0534">Nitrate assimilation</keyword>
<accession>A0A542DKF9</accession>
<proteinExistence type="inferred from homology"/>
<dbReference type="PANTHER" id="PTHR23515">
    <property type="entry name" value="HIGH-AFFINITY NITRATE TRANSPORTER 2.3"/>
    <property type="match status" value="1"/>
</dbReference>
<feature type="domain" description="Major facilitator superfamily (MFS) profile" evidence="8">
    <location>
        <begin position="14"/>
        <end position="427"/>
    </location>
</feature>
<feature type="transmembrane region" description="Helical" evidence="7">
    <location>
        <begin position="150"/>
        <end position="170"/>
    </location>
</feature>
<keyword evidence="10" id="KW-1185">Reference proteome</keyword>
<sequence length="434" mass="44923">MIPRPAVRGSRQRALWLATLGFFGGFAGVAVFGPLVPEFVNLLRLSPIEAGLLAGTPSLTGSLLRIPFGAMVDRIGGRAPFLVLLGLTLAGMIGLILLLWSRYPGEMAGTYPLLLGLGVLIGCGIASFPVGTAQISYWFPRNGQGGPLGIYAGIGNTGPSLSALFLPMIVASLSMLAAYGLWTVVLLLITIGYAVAMRDAPWFQLRKAALPADSEQLAAFGQELVPPGSLTGGLRAAAREPATWVLVGCYLISFGGFLALTAWLPTYWNGAYHTSLGQGGLLTFAFALVAALVRVPGGLLSDRISIRYALLGNFLLIGGASLAVALTGRFWIAFLATIGIAIGMGLQNAVVFKLLPCYVPHAIGGAAGWVSGLGAVGGFVLPPVMGAIAAGGPGGYSSAFLAITVLVAGGLTGVGWLTRWTWACELEPRRATTP</sequence>
<evidence type="ECO:0000313" key="9">
    <source>
        <dbReference type="EMBL" id="TQJ03572.1"/>
    </source>
</evidence>
<gene>
    <name evidence="9" type="ORF">FB471_3334</name>
</gene>
<evidence type="ECO:0000256" key="2">
    <source>
        <dbReference type="ARBA" id="ARBA00008432"/>
    </source>
</evidence>
<evidence type="ECO:0000313" key="10">
    <source>
        <dbReference type="Proteomes" id="UP000320876"/>
    </source>
</evidence>
<dbReference type="GO" id="GO:0015112">
    <property type="term" value="F:nitrate transmembrane transporter activity"/>
    <property type="evidence" value="ECO:0007669"/>
    <property type="project" value="InterPro"/>
</dbReference>
<dbReference type="Pfam" id="PF07690">
    <property type="entry name" value="MFS_1"/>
    <property type="match status" value="1"/>
</dbReference>
<comment type="similarity">
    <text evidence="2">Belongs to the major facilitator superfamily. Nitrate/nitrite porter (TC 2.A.1.8) family.</text>
</comment>
<feature type="transmembrane region" description="Helical" evidence="7">
    <location>
        <begin position="308"/>
        <end position="326"/>
    </location>
</feature>
<dbReference type="InterPro" id="IPR020846">
    <property type="entry name" value="MFS_dom"/>
</dbReference>